<dbReference type="PANTHER" id="PTHR43245">
    <property type="entry name" value="BIFUNCTIONAL POLYMYXIN RESISTANCE PROTEIN ARNA"/>
    <property type="match status" value="1"/>
</dbReference>
<dbReference type="Gene3D" id="3.40.50.720">
    <property type="entry name" value="NAD(P)-binding Rossmann-like Domain"/>
    <property type="match status" value="1"/>
</dbReference>
<dbReference type="InterPro" id="IPR001509">
    <property type="entry name" value="Epimerase_deHydtase"/>
</dbReference>
<comment type="caution">
    <text evidence="2">The sequence shown here is derived from an EMBL/GenBank/DDBJ whole genome shotgun (WGS) entry which is preliminary data.</text>
</comment>
<dbReference type="InterPro" id="IPR050177">
    <property type="entry name" value="Lipid_A_modif_metabolic_enz"/>
</dbReference>
<proteinExistence type="predicted"/>
<organism evidence="2 3">
    <name type="scientific">Salinimicrobium gaetbulicola</name>
    <dbReference type="NCBI Taxonomy" id="999702"/>
    <lineage>
        <taxon>Bacteria</taxon>
        <taxon>Pseudomonadati</taxon>
        <taxon>Bacteroidota</taxon>
        <taxon>Flavobacteriia</taxon>
        <taxon>Flavobacteriales</taxon>
        <taxon>Flavobacteriaceae</taxon>
        <taxon>Salinimicrobium</taxon>
    </lineage>
</organism>
<accession>A0ABW3IE26</accession>
<dbReference type="EMBL" id="JBHTJP010000032">
    <property type="protein sequence ID" value="MFD0976364.1"/>
    <property type="molecule type" value="Genomic_DNA"/>
</dbReference>
<dbReference type="Pfam" id="PF01370">
    <property type="entry name" value="Epimerase"/>
    <property type="match status" value="1"/>
</dbReference>
<evidence type="ECO:0000313" key="3">
    <source>
        <dbReference type="Proteomes" id="UP001597100"/>
    </source>
</evidence>
<name>A0ABW3IE26_9FLAO</name>
<dbReference type="SUPFAM" id="SSF51735">
    <property type="entry name" value="NAD(P)-binding Rossmann-fold domains"/>
    <property type="match status" value="1"/>
</dbReference>
<keyword evidence="3" id="KW-1185">Reference proteome</keyword>
<dbReference type="Proteomes" id="UP001597100">
    <property type="component" value="Unassembled WGS sequence"/>
</dbReference>
<sequence>MKKIIISGITGFVGSNLSPYLKSNFDITGLSRNENLEKNILSFSSLTGKKLDEFFTFIHLAGKAHDIKKVSSEEDYFKVNFELTKTLFEKFIESKCEVFIFLSSVKAVADAFQGILDEDVLPNPITPYGKSKLAAEQFLLSQDLPENKKLYILRPGMIHGPNNKGNLNLLYNMVSKGIPYPLGNYSNKRSFLTVNNLCYIIEKLIINKPESGIYNVVDDNPLSTEELVEIIGEVTGKRVRIFSIPKGIIQGLALAGDFLKLPFNNERLEKLTENYVISNKKCVQALGTKLPYETRTGMKHTIQSFNS</sequence>
<reference evidence="3" key="1">
    <citation type="journal article" date="2019" name="Int. J. Syst. Evol. Microbiol.">
        <title>The Global Catalogue of Microorganisms (GCM) 10K type strain sequencing project: providing services to taxonomists for standard genome sequencing and annotation.</title>
        <authorList>
            <consortium name="The Broad Institute Genomics Platform"/>
            <consortium name="The Broad Institute Genome Sequencing Center for Infectious Disease"/>
            <person name="Wu L."/>
            <person name="Ma J."/>
        </authorList>
    </citation>
    <scope>NUCLEOTIDE SEQUENCE [LARGE SCALE GENOMIC DNA]</scope>
    <source>
        <strain evidence="3">CCUG 60898</strain>
    </source>
</reference>
<dbReference type="PANTHER" id="PTHR43245:SF58">
    <property type="entry name" value="BLL5923 PROTEIN"/>
    <property type="match status" value="1"/>
</dbReference>
<evidence type="ECO:0000259" key="1">
    <source>
        <dbReference type="Pfam" id="PF01370"/>
    </source>
</evidence>
<protein>
    <submittedName>
        <fullName evidence="2">NAD-dependent epimerase/dehydratase family protein</fullName>
    </submittedName>
</protein>
<feature type="domain" description="NAD-dependent epimerase/dehydratase" evidence="1">
    <location>
        <begin position="4"/>
        <end position="216"/>
    </location>
</feature>
<dbReference type="InterPro" id="IPR036291">
    <property type="entry name" value="NAD(P)-bd_dom_sf"/>
</dbReference>
<evidence type="ECO:0000313" key="2">
    <source>
        <dbReference type="EMBL" id="MFD0976364.1"/>
    </source>
</evidence>
<gene>
    <name evidence="2" type="ORF">ACFQ1G_06135</name>
</gene>
<dbReference type="RefSeq" id="WP_380737626.1">
    <property type="nucleotide sequence ID" value="NZ_JBHTJP010000032.1"/>
</dbReference>